<comment type="caution">
    <text evidence="1">The sequence shown here is derived from an EMBL/GenBank/DDBJ whole genome shotgun (WGS) entry which is preliminary data.</text>
</comment>
<name>A0AAE0BX51_9CHLO</name>
<dbReference type="AlphaFoldDB" id="A0AAE0BX51"/>
<dbReference type="EMBL" id="LGRX02031868">
    <property type="protein sequence ID" value="KAK3244427.1"/>
    <property type="molecule type" value="Genomic_DNA"/>
</dbReference>
<proteinExistence type="predicted"/>
<evidence type="ECO:0000313" key="1">
    <source>
        <dbReference type="EMBL" id="KAK3244427.1"/>
    </source>
</evidence>
<accession>A0AAE0BX51</accession>
<gene>
    <name evidence="1" type="ORF">CYMTET_45955</name>
</gene>
<keyword evidence="2" id="KW-1185">Reference proteome</keyword>
<sequence length="112" mass="12332">MYTGSRMFLVETFDPGNIRSFPEGLGTVRLADPPVWYPCGSRLMRKRTPMGGRDFMPGLRVSGEDFNHKCTQKPGAKAYCSWVVWGGRGRGGAYEEAVESDTVGYGGGENMQ</sequence>
<reference evidence="1 2" key="1">
    <citation type="journal article" date="2015" name="Genome Biol. Evol.">
        <title>Comparative Genomics of a Bacterivorous Green Alga Reveals Evolutionary Causalities and Consequences of Phago-Mixotrophic Mode of Nutrition.</title>
        <authorList>
            <person name="Burns J.A."/>
            <person name="Paasch A."/>
            <person name="Narechania A."/>
            <person name="Kim E."/>
        </authorList>
    </citation>
    <scope>NUCLEOTIDE SEQUENCE [LARGE SCALE GENOMIC DNA]</scope>
    <source>
        <strain evidence="1 2">PLY_AMNH</strain>
    </source>
</reference>
<dbReference type="Proteomes" id="UP001190700">
    <property type="component" value="Unassembled WGS sequence"/>
</dbReference>
<evidence type="ECO:0000313" key="2">
    <source>
        <dbReference type="Proteomes" id="UP001190700"/>
    </source>
</evidence>
<protein>
    <submittedName>
        <fullName evidence="1">Uncharacterized protein</fullName>
    </submittedName>
</protein>
<organism evidence="1 2">
    <name type="scientific">Cymbomonas tetramitiformis</name>
    <dbReference type="NCBI Taxonomy" id="36881"/>
    <lineage>
        <taxon>Eukaryota</taxon>
        <taxon>Viridiplantae</taxon>
        <taxon>Chlorophyta</taxon>
        <taxon>Pyramimonadophyceae</taxon>
        <taxon>Pyramimonadales</taxon>
        <taxon>Pyramimonadaceae</taxon>
        <taxon>Cymbomonas</taxon>
    </lineage>
</organism>